<dbReference type="GO" id="GO:0019693">
    <property type="term" value="P:ribose phosphate metabolic process"/>
    <property type="evidence" value="ECO:0007669"/>
    <property type="project" value="TreeGrafter"/>
</dbReference>
<dbReference type="Proteomes" id="UP000184533">
    <property type="component" value="Unassembled WGS sequence"/>
</dbReference>
<evidence type="ECO:0000313" key="7">
    <source>
        <dbReference type="Proteomes" id="UP000184533"/>
    </source>
</evidence>
<dbReference type="STRING" id="1121477.SAMN02745223_04059"/>
<evidence type="ECO:0000256" key="2">
    <source>
        <dbReference type="HAMAP-Rule" id="MF_00298"/>
    </source>
</evidence>
<accession>A0A0F5LJP9</accession>
<dbReference type="EC" id="3.6.1.-" evidence="2"/>
<organism evidence="4 6">
    <name type="scientific">Devosia limi DSM 17137</name>
    <dbReference type="NCBI Taxonomy" id="1121477"/>
    <lineage>
        <taxon>Bacteria</taxon>
        <taxon>Pseudomonadati</taxon>
        <taxon>Pseudomonadota</taxon>
        <taxon>Alphaproteobacteria</taxon>
        <taxon>Hyphomicrobiales</taxon>
        <taxon>Devosiaceae</taxon>
        <taxon>Devosia</taxon>
    </lineage>
</organism>
<dbReference type="Proteomes" id="UP000033608">
    <property type="component" value="Unassembled WGS sequence"/>
</dbReference>
<dbReference type="GO" id="GO:0006753">
    <property type="term" value="P:nucleoside phosphate metabolic process"/>
    <property type="evidence" value="ECO:0007669"/>
    <property type="project" value="TreeGrafter"/>
</dbReference>
<comment type="cofactor">
    <cofactor evidence="2">
        <name>a divalent metal cation</name>
        <dbReference type="ChEBI" id="CHEBI:60240"/>
    </cofactor>
</comment>
<comment type="similarity">
    <text evidence="2">Belongs to the Nudix hydrolase family. RppH subfamily.</text>
</comment>
<dbReference type="InterPro" id="IPR000086">
    <property type="entry name" value="NUDIX_hydrolase_dom"/>
</dbReference>
<dbReference type="OrthoDB" id="9816040at2"/>
<dbReference type="GO" id="GO:0008893">
    <property type="term" value="F:guanosine-3',5'-bis(diphosphate) 3'-diphosphatase activity"/>
    <property type="evidence" value="ECO:0007669"/>
    <property type="project" value="TreeGrafter"/>
</dbReference>
<name>A0A0F5LJP9_9HYPH</name>
<dbReference type="HAMAP" id="MF_00298">
    <property type="entry name" value="Nudix_RppH"/>
    <property type="match status" value="1"/>
</dbReference>
<dbReference type="Gene3D" id="3.90.79.10">
    <property type="entry name" value="Nucleoside Triphosphate Pyrophosphohydrolase"/>
    <property type="match status" value="1"/>
</dbReference>
<dbReference type="SUPFAM" id="SSF55811">
    <property type="entry name" value="Nudix"/>
    <property type="match status" value="1"/>
</dbReference>
<dbReference type="Pfam" id="PF00293">
    <property type="entry name" value="NUDIX"/>
    <property type="match status" value="1"/>
</dbReference>
<evidence type="ECO:0000313" key="5">
    <source>
        <dbReference type="EMBL" id="SHF98082.1"/>
    </source>
</evidence>
<dbReference type="InterPro" id="IPR015797">
    <property type="entry name" value="NUDIX_hydrolase-like_dom_sf"/>
</dbReference>
<dbReference type="EMBL" id="FQVC01000020">
    <property type="protein sequence ID" value="SHF98082.1"/>
    <property type="molecule type" value="Genomic_DNA"/>
</dbReference>
<dbReference type="GO" id="GO:0034432">
    <property type="term" value="F:bis(5'-adenosyl)-pentaphosphatase activity"/>
    <property type="evidence" value="ECO:0007669"/>
    <property type="project" value="TreeGrafter"/>
</dbReference>
<comment type="function">
    <text evidence="2">Accelerates the degradation of transcripts by removing pyrophosphate from the 5'-end of triphosphorylated RNA, leading to a more labile monophosphorylated state that can stimulate subsequent ribonuclease cleavage.</text>
</comment>
<dbReference type="CDD" id="cd03671">
    <property type="entry name" value="NUDIX_Ap4A_hydrolase_plant_like"/>
    <property type="match status" value="1"/>
</dbReference>
<proteinExistence type="inferred from homology"/>
<evidence type="ECO:0000313" key="4">
    <source>
        <dbReference type="EMBL" id="KKB82515.1"/>
    </source>
</evidence>
<reference evidence="4 6" key="1">
    <citation type="submission" date="2015-03" db="EMBL/GenBank/DDBJ databases">
        <authorList>
            <person name="Hassan Y.I."/>
            <person name="Lepp D."/>
            <person name="Zhou T."/>
        </authorList>
    </citation>
    <scope>NUCLEOTIDE SEQUENCE [LARGE SCALE GENOMIC DNA]</scope>
    <source>
        <strain evidence="4 6">DSM 17137</strain>
    </source>
</reference>
<dbReference type="AlphaFoldDB" id="A0A0F5LJP9"/>
<gene>
    <name evidence="2" type="primary">rppH</name>
    <name evidence="2" type="synonym">nudH</name>
    <name evidence="5" type="ORF">SAMN02745223_04059</name>
    <name evidence="4" type="ORF">VW29_16215</name>
</gene>
<dbReference type="PROSITE" id="PS51462">
    <property type="entry name" value="NUDIX"/>
    <property type="match status" value="1"/>
</dbReference>
<keyword evidence="1 2" id="KW-0378">Hydrolase</keyword>
<sequence>MSLRPDREAMPYRDCVGIALFNATGKVFIGRRKMDENIEDTTEVLAPWQMPQGGIDKGEDPLRAALRELHEETSITNVSLLAEAPEWIYYDLPDEDLGIALKGRFRGQRQRWFAFAFTGDDSEIDVLAPGGGKHPAEFDAWRWESLTRMPTLIVPFKKDAYDKVVAAFADIPQRLAQS</sequence>
<dbReference type="PANTHER" id="PTHR11839">
    <property type="entry name" value="UDP/ADP-SUGAR PYROPHOSPHATASE"/>
    <property type="match status" value="1"/>
</dbReference>
<dbReference type="NCBIfam" id="NF001938">
    <property type="entry name" value="PRK00714.1-5"/>
    <property type="match status" value="1"/>
</dbReference>
<feature type="domain" description="Nudix hydrolase" evidence="3">
    <location>
        <begin position="11"/>
        <end position="166"/>
    </location>
</feature>
<evidence type="ECO:0000313" key="6">
    <source>
        <dbReference type="Proteomes" id="UP000033608"/>
    </source>
</evidence>
<keyword evidence="6" id="KW-1185">Reference proteome</keyword>
<reference evidence="5 7" key="2">
    <citation type="submission" date="2016-11" db="EMBL/GenBank/DDBJ databases">
        <authorList>
            <person name="Jaros S."/>
            <person name="Januszkiewicz K."/>
            <person name="Wedrychowicz H."/>
        </authorList>
    </citation>
    <scope>NUCLEOTIDE SEQUENCE [LARGE SCALE GENOMIC DNA]</scope>
    <source>
        <strain evidence="5 7">DSM 17137</strain>
    </source>
</reference>
<feature type="short sequence motif" description="Nudix box" evidence="2">
    <location>
        <begin position="53"/>
        <end position="74"/>
    </location>
</feature>
<dbReference type="PATRIC" id="fig|1121477.3.peg.4418"/>
<dbReference type="PANTHER" id="PTHR11839:SF22">
    <property type="entry name" value="NUDIX HYDROLASE 26, CHLOROPLASTIC"/>
    <property type="match status" value="1"/>
</dbReference>
<evidence type="ECO:0000256" key="1">
    <source>
        <dbReference type="ARBA" id="ARBA00022801"/>
    </source>
</evidence>
<dbReference type="EMBL" id="LAJF01000097">
    <property type="protein sequence ID" value="KKB82515.1"/>
    <property type="molecule type" value="Genomic_DNA"/>
</dbReference>
<evidence type="ECO:0000259" key="3">
    <source>
        <dbReference type="PROSITE" id="PS51462"/>
    </source>
</evidence>
<protein>
    <recommendedName>
        <fullName evidence="2">RNA pyrophosphohydrolase</fullName>
        <ecNumber evidence="2">3.6.1.-</ecNumber>
    </recommendedName>
    <alternativeName>
        <fullName evidence="2">(Di)nucleoside polyphosphate hydrolase</fullName>
    </alternativeName>
</protein>
<dbReference type="InterPro" id="IPR022927">
    <property type="entry name" value="RppH"/>
</dbReference>